<evidence type="ECO:0000259" key="11">
    <source>
        <dbReference type="Pfam" id="PF04234"/>
    </source>
</evidence>
<dbReference type="GO" id="GO:0005507">
    <property type="term" value="F:copper ion binding"/>
    <property type="evidence" value="ECO:0007669"/>
    <property type="project" value="InterPro"/>
</dbReference>
<evidence type="ECO:0000259" key="12">
    <source>
        <dbReference type="Pfam" id="PF05425"/>
    </source>
</evidence>
<name>A0A1H8YMW2_9PSEU</name>
<gene>
    <name evidence="13" type="ORF">SAMN04489732_12655</name>
</gene>
<dbReference type="Pfam" id="PF04234">
    <property type="entry name" value="CopC"/>
    <property type="match status" value="1"/>
</dbReference>
<keyword evidence="4" id="KW-0479">Metal-binding</keyword>
<dbReference type="Proteomes" id="UP000198582">
    <property type="component" value="Unassembled WGS sequence"/>
</dbReference>
<comment type="subcellular location">
    <subcellularLocation>
        <location evidence="1">Cell membrane</location>
        <topology evidence="1">Multi-pass membrane protein</topology>
    </subcellularLocation>
</comment>
<evidence type="ECO:0000256" key="4">
    <source>
        <dbReference type="ARBA" id="ARBA00022723"/>
    </source>
</evidence>
<dbReference type="AlphaFoldDB" id="A0A1H8YMW2"/>
<dbReference type="OrthoDB" id="54058at2"/>
<dbReference type="InterPro" id="IPR006311">
    <property type="entry name" value="TAT_signal"/>
</dbReference>
<dbReference type="PANTHER" id="PTHR34820">
    <property type="entry name" value="INNER MEMBRANE PROTEIN YEBZ"/>
    <property type="match status" value="1"/>
</dbReference>
<feature type="chain" id="PRO_5011783671" evidence="10">
    <location>
        <begin position="35"/>
        <end position="645"/>
    </location>
</feature>
<dbReference type="GO" id="GO:0006825">
    <property type="term" value="P:copper ion transport"/>
    <property type="evidence" value="ECO:0007669"/>
    <property type="project" value="InterPro"/>
</dbReference>
<organism evidence="13 14">
    <name type="scientific">Amycolatopsis saalfeldensis</name>
    <dbReference type="NCBI Taxonomy" id="394193"/>
    <lineage>
        <taxon>Bacteria</taxon>
        <taxon>Bacillati</taxon>
        <taxon>Actinomycetota</taxon>
        <taxon>Actinomycetes</taxon>
        <taxon>Pseudonocardiales</taxon>
        <taxon>Pseudonocardiaceae</taxon>
        <taxon>Amycolatopsis</taxon>
    </lineage>
</organism>
<dbReference type="Gene3D" id="2.60.40.1220">
    <property type="match status" value="1"/>
</dbReference>
<dbReference type="InterPro" id="IPR032694">
    <property type="entry name" value="CopC/D"/>
</dbReference>
<dbReference type="PANTHER" id="PTHR34820:SF4">
    <property type="entry name" value="INNER MEMBRANE PROTEIN YEBZ"/>
    <property type="match status" value="1"/>
</dbReference>
<feature type="transmembrane region" description="Helical" evidence="9">
    <location>
        <begin position="223"/>
        <end position="243"/>
    </location>
</feature>
<keyword evidence="8 9" id="KW-0472">Membrane</keyword>
<feature type="transmembrane region" description="Helical" evidence="9">
    <location>
        <begin position="151"/>
        <end position="168"/>
    </location>
</feature>
<sequence>MTRVLRRRRALRRAAVLLLMVFGTVLAGATPASAHPTLLFTDPATDTAVPDTPPVITLVFNEPVTAGPRALTLLDSDGRMVPLGPTSTAREGHVVSAAPAGTVRPGTYRVRWQVTGSDGDQVEEEFRFAVGTAVTGAGTTGAQSIAWGEAALRWLLFAGLALALGGVIGERFTTSARRENPRLPAPRSWVPPAALVGLAGVVALAVLLIVGTGTPTTLWQGRAGQLLAVEALGLAVAFGLSIVHSGRWRPWAVIPLLAVVDAEGWRSHANIAAPGWGGLLTGTHLAAVAIWVGALTHVARAVLAWRRERPAVRWVLAGYLRLAGWVFALVVTTGIVSALLLVPLSALLTTTYGQVLLIKLALVIVAAGLALTARLAVRRDRADRVRLLARLESTALVGVLALSAVLVSTPPATSQQPGPPPPRGQVVPLGTLAGQVGVTAQASDGQLVVRLTTPRRGDYYAPEAAQSFTLSGQLTSPHHESTPLEFSGCGNGCFMSTVDWSPGDNVLSLHAQASTWRGGNVSLLVPWPVTSGAAELARAVQALRTVDHLTVYEAVTSDTTTALPEPQQLELTGEFFAAQEPYAAGSAPIATRISRDGQPVRLALGYPAAATTVALTLDAQGRISEETLTDDTHLIHRRFVYPGHE</sequence>
<protein>
    <submittedName>
        <fullName evidence="13">Copper transport protein</fullName>
    </submittedName>
</protein>
<dbReference type="GO" id="GO:0042597">
    <property type="term" value="C:periplasmic space"/>
    <property type="evidence" value="ECO:0007669"/>
    <property type="project" value="InterPro"/>
</dbReference>
<feature type="transmembrane region" description="Helical" evidence="9">
    <location>
        <begin position="189"/>
        <end position="211"/>
    </location>
</feature>
<dbReference type="InterPro" id="IPR007348">
    <property type="entry name" value="CopC_dom"/>
</dbReference>
<feature type="transmembrane region" description="Helical" evidence="9">
    <location>
        <begin position="356"/>
        <end position="375"/>
    </location>
</feature>
<evidence type="ECO:0000256" key="10">
    <source>
        <dbReference type="SAM" id="SignalP"/>
    </source>
</evidence>
<evidence type="ECO:0000313" key="14">
    <source>
        <dbReference type="Proteomes" id="UP000198582"/>
    </source>
</evidence>
<keyword evidence="6 9" id="KW-1133">Transmembrane helix</keyword>
<dbReference type="EMBL" id="FOEF01000026">
    <property type="protein sequence ID" value="SEP53331.1"/>
    <property type="molecule type" value="Genomic_DNA"/>
</dbReference>
<evidence type="ECO:0000256" key="3">
    <source>
        <dbReference type="ARBA" id="ARBA00022692"/>
    </source>
</evidence>
<keyword evidence="2" id="KW-1003">Cell membrane</keyword>
<accession>A0A1H8YMW2</accession>
<dbReference type="GO" id="GO:0005886">
    <property type="term" value="C:plasma membrane"/>
    <property type="evidence" value="ECO:0007669"/>
    <property type="project" value="UniProtKB-SubCell"/>
</dbReference>
<evidence type="ECO:0000256" key="9">
    <source>
        <dbReference type="SAM" id="Phobius"/>
    </source>
</evidence>
<feature type="signal peptide" evidence="10">
    <location>
        <begin position="1"/>
        <end position="34"/>
    </location>
</feature>
<dbReference type="SUPFAM" id="SSF81296">
    <property type="entry name" value="E set domains"/>
    <property type="match status" value="1"/>
</dbReference>
<evidence type="ECO:0000256" key="5">
    <source>
        <dbReference type="ARBA" id="ARBA00022729"/>
    </source>
</evidence>
<keyword evidence="14" id="KW-1185">Reference proteome</keyword>
<evidence type="ECO:0000256" key="6">
    <source>
        <dbReference type="ARBA" id="ARBA00022989"/>
    </source>
</evidence>
<reference evidence="13 14" key="1">
    <citation type="submission" date="2016-10" db="EMBL/GenBank/DDBJ databases">
        <authorList>
            <person name="de Groot N.N."/>
        </authorList>
    </citation>
    <scope>NUCLEOTIDE SEQUENCE [LARGE SCALE GENOMIC DNA]</scope>
    <source>
        <strain evidence="13 14">DSM 44993</strain>
    </source>
</reference>
<dbReference type="InterPro" id="IPR014755">
    <property type="entry name" value="Cu-Rt/internalin_Ig-like"/>
</dbReference>
<feature type="domain" description="CopC" evidence="11">
    <location>
        <begin position="35"/>
        <end position="130"/>
    </location>
</feature>
<evidence type="ECO:0000256" key="2">
    <source>
        <dbReference type="ARBA" id="ARBA00022475"/>
    </source>
</evidence>
<evidence type="ECO:0000256" key="8">
    <source>
        <dbReference type="ARBA" id="ARBA00023136"/>
    </source>
</evidence>
<keyword evidence="7" id="KW-0186">Copper</keyword>
<keyword evidence="5 10" id="KW-0732">Signal</keyword>
<dbReference type="InterPro" id="IPR008457">
    <property type="entry name" value="Cu-R_CopD_dom"/>
</dbReference>
<dbReference type="PROSITE" id="PS51318">
    <property type="entry name" value="TAT"/>
    <property type="match status" value="1"/>
</dbReference>
<dbReference type="Pfam" id="PF05425">
    <property type="entry name" value="CopD"/>
    <property type="match status" value="1"/>
</dbReference>
<dbReference type="GO" id="GO:0046688">
    <property type="term" value="P:response to copper ion"/>
    <property type="evidence" value="ECO:0007669"/>
    <property type="project" value="InterPro"/>
</dbReference>
<feature type="domain" description="Copper resistance protein D" evidence="12">
    <location>
        <begin position="315"/>
        <end position="406"/>
    </location>
</feature>
<dbReference type="RefSeq" id="WP_091627938.1">
    <property type="nucleotide sequence ID" value="NZ_FOEF01000026.1"/>
</dbReference>
<evidence type="ECO:0000256" key="1">
    <source>
        <dbReference type="ARBA" id="ARBA00004651"/>
    </source>
</evidence>
<evidence type="ECO:0000313" key="13">
    <source>
        <dbReference type="EMBL" id="SEP53331.1"/>
    </source>
</evidence>
<dbReference type="STRING" id="394193.SAMN04489732_12655"/>
<feature type="transmembrane region" description="Helical" evidence="9">
    <location>
        <begin position="324"/>
        <end position="344"/>
    </location>
</feature>
<dbReference type="InterPro" id="IPR014756">
    <property type="entry name" value="Ig_E-set"/>
</dbReference>
<evidence type="ECO:0000256" key="7">
    <source>
        <dbReference type="ARBA" id="ARBA00023008"/>
    </source>
</evidence>
<keyword evidence="3 9" id="KW-0812">Transmembrane</keyword>
<proteinExistence type="predicted"/>